<dbReference type="InterPro" id="IPR008969">
    <property type="entry name" value="CarboxyPept-like_regulatory"/>
</dbReference>
<evidence type="ECO:0000313" key="3">
    <source>
        <dbReference type="Proteomes" id="UP001589585"/>
    </source>
</evidence>
<dbReference type="RefSeq" id="WP_379862202.1">
    <property type="nucleotide sequence ID" value="NZ_JBHMFC010000103.1"/>
</dbReference>
<feature type="signal peptide" evidence="1">
    <location>
        <begin position="1"/>
        <end position="20"/>
    </location>
</feature>
<evidence type="ECO:0008006" key="4">
    <source>
        <dbReference type="Google" id="ProtNLM"/>
    </source>
</evidence>
<sequence length="275" mass="30871">MKKQILLAICLVFFGLQAMAQSFKRIEAKGTVVVEKSDVEGIPIVNKTTNAMVFTDASGDFVIQVKLNDSIEVKALQYQDVSFTVNQAVIESGVMKIYLIEEIHLLDEVVVSNNNLTGNLGQDIKHVKTFKPKLDVFYFGISKNKLDTRGRNATALTTVALDGSHNVAMNPERLAMINGLDIVNVVDLVLLPLFRSGAVDKAHIQIPNVPSESIKYYFGSEFLVDNFNIPKHRVEEFIRFVQTNDFDYTLLNYGNEMAFLDVLNKQSVMFLARKE</sequence>
<comment type="caution">
    <text evidence="2">The sequence shown here is derived from an EMBL/GenBank/DDBJ whole genome shotgun (WGS) entry which is preliminary data.</text>
</comment>
<keyword evidence="1" id="KW-0732">Signal</keyword>
<dbReference type="SUPFAM" id="SSF49464">
    <property type="entry name" value="Carboxypeptidase regulatory domain-like"/>
    <property type="match status" value="1"/>
</dbReference>
<evidence type="ECO:0000256" key="1">
    <source>
        <dbReference type="SAM" id="SignalP"/>
    </source>
</evidence>
<protein>
    <recommendedName>
        <fullName evidence="4">Carboxypeptidase-like protein</fullName>
    </recommendedName>
</protein>
<accession>A0ABV5FFV3</accession>
<feature type="chain" id="PRO_5046161927" description="Carboxypeptidase-like protein" evidence="1">
    <location>
        <begin position="21"/>
        <end position="275"/>
    </location>
</feature>
<gene>
    <name evidence="2" type="ORF">ACFFU9_14495</name>
</gene>
<keyword evidence="3" id="KW-1185">Reference proteome</keyword>
<reference evidence="2 3" key="1">
    <citation type="submission" date="2024-09" db="EMBL/GenBank/DDBJ databases">
        <authorList>
            <person name="Sun Q."/>
            <person name="Mori K."/>
        </authorList>
    </citation>
    <scope>NUCLEOTIDE SEQUENCE [LARGE SCALE GENOMIC DNA]</scope>
    <source>
        <strain evidence="2 3">CECT 8622</strain>
    </source>
</reference>
<name>A0ABV5FFV3_9FLAO</name>
<proteinExistence type="predicted"/>
<dbReference type="Proteomes" id="UP001589585">
    <property type="component" value="Unassembled WGS sequence"/>
</dbReference>
<dbReference type="EMBL" id="JBHMFC010000103">
    <property type="protein sequence ID" value="MFB9057953.1"/>
    <property type="molecule type" value="Genomic_DNA"/>
</dbReference>
<organism evidence="2 3">
    <name type="scientific">Mariniflexile ostreae</name>
    <dbReference type="NCBI Taxonomy" id="1520892"/>
    <lineage>
        <taxon>Bacteria</taxon>
        <taxon>Pseudomonadati</taxon>
        <taxon>Bacteroidota</taxon>
        <taxon>Flavobacteriia</taxon>
        <taxon>Flavobacteriales</taxon>
        <taxon>Flavobacteriaceae</taxon>
        <taxon>Mariniflexile</taxon>
    </lineage>
</organism>
<evidence type="ECO:0000313" key="2">
    <source>
        <dbReference type="EMBL" id="MFB9057953.1"/>
    </source>
</evidence>